<sequence length="186" mass="20856">MDSATSSVILVATAIFISLLVERILEILMCLYRLLEVKYGWYNLWNQSAQKLQTSMHHYQLNQSAASDNQIEQLRTKALTKLLQRFRPVQAADTDGLSISAERVRHFTIRLINKINGMLLGIALAFAADIDIICAIKQYTDLSINNGYLNHVLHLILTGIAMGLGSAPLHKIIIALEKSKKLRKAL</sequence>
<dbReference type="RefSeq" id="WP_186508066.1">
    <property type="nucleotide sequence ID" value="NZ_JACNEP010000019.1"/>
</dbReference>
<feature type="transmembrane region" description="Helical" evidence="1">
    <location>
        <begin position="6"/>
        <end position="25"/>
    </location>
</feature>
<accession>A0A8J6M110</accession>
<evidence type="ECO:0000313" key="3">
    <source>
        <dbReference type="Proteomes" id="UP000601768"/>
    </source>
</evidence>
<evidence type="ECO:0000313" key="2">
    <source>
        <dbReference type="EMBL" id="MBC3767514.1"/>
    </source>
</evidence>
<dbReference type="EMBL" id="JACNEP010000019">
    <property type="protein sequence ID" value="MBC3767514.1"/>
    <property type="molecule type" value="Genomic_DNA"/>
</dbReference>
<dbReference type="Proteomes" id="UP000601768">
    <property type="component" value="Unassembled WGS sequence"/>
</dbReference>
<proteinExistence type="predicted"/>
<reference evidence="2" key="1">
    <citation type="journal article" date="2018" name="Int. J. Syst. Evol. Microbiol.">
        <title>Neptunicella marina gen. nov., sp. nov., isolated from surface seawater.</title>
        <authorList>
            <person name="Liu X."/>
            <person name="Lai Q."/>
            <person name="Du Y."/>
            <person name="Zhang X."/>
            <person name="Liu Z."/>
            <person name="Sun F."/>
            <person name="Shao Z."/>
        </authorList>
    </citation>
    <scope>NUCLEOTIDE SEQUENCE</scope>
    <source>
        <strain evidence="2">S27-2</strain>
    </source>
</reference>
<gene>
    <name evidence="2" type="ORF">H8B19_16670</name>
</gene>
<protein>
    <submittedName>
        <fullName evidence="2">Uncharacterized protein</fullName>
    </submittedName>
</protein>
<feature type="transmembrane region" description="Helical" evidence="1">
    <location>
        <begin position="152"/>
        <end position="176"/>
    </location>
</feature>
<keyword evidence="1" id="KW-0472">Membrane</keyword>
<comment type="caution">
    <text evidence="2">The sequence shown here is derived from an EMBL/GenBank/DDBJ whole genome shotgun (WGS) entry which is preliminary data.</text>
</comment>
<organism evidence="2 3">
    <name type="scientific">Neptunicella marina</name>
    <dbReference type="NCBI Taxonomy" id="2125989"/>
    <lineage>
        <taxon>Bacteria</taxon>
        <taxon>Pseudomonadati</taxon>
        <taxon>Pseudomonadota</taxon>
        <taxon>Gammaproteobacteria</taxon>
        <taxon>Alteromonadales</taxon>
        <taxon>Alteromonadaceae</taxon>
        <taxon>Neptunicella</taxon>
    </lineage>
</organism>
<name>A0A8J6M110_9ALTE</name>
<keyword evidence="1" id="KW-1133">Transmembrane helix</keyword>
<evidence type="ECO:0000256" key="1">
    <source>
        <dbReference type="SAM" id="Phobius"/>
    </source>
</evidence>
<keyword evidence="1" id="KW-0812">Transmembrane</keyword>
<dbReference type="AlphaFoldDB" id="A0A8J6M110"/>
<feature type="transmembrane region" description="Helical" evidence="1">
    <location>
        <begin position="119"/>
        <end position="140"/>
    </location>
</feature>
<keyword evidence="3" id="KW-1185">Reference proteome</keyword>
<reference evidence="2" key="2">
    <citation type="submission" date="2020-08" db="EMBL/GenBank/DDBJ databases">
        <authorList>
            <person name="Lai Q."/>
        </authorList>
    </citation>
    <scope>NUCLEOTIDE SEQUENCE</scope>
    <source>
        <strain evidence="2">S27-2</strain>
    </source>
</reference>